<dbReference type="STRING" id="1332264.BW730_07695"/>
<evidence type="ECO:0008006" key="3">
    <source>
        <dbReference type="Google" id="ProtNLM"/>
    </source>
</evidence>
<dbReference type="AlphaFoldDB" id="A0A1Q2CMR2"/>
<dbReference type="OrthoDB" id="3187809at2"/>
<dbReference type="KEGG" id="tes:BW730_07695"/>
<name>A0A1Q2CMR2_9ACTN</name>
<dbReference type="RefSeq" id="WP_077685729.1">
    <property type="nucleotide sequence ID" value="NZ_CP019606.1"/>
</dbReference>
<dbReference type="InterPro" id="IPR016195">
    <property type="entry name" value="Pol/histidinol_Pase-like"/>
</dbReference>
<dbReference type="SUPFAM" id="SSF89550">
    <property type="entry name" value="PHP domain-like"/>
    <property type="match status" value="1"/>
</dbReference>
<evidence type="ECO:0000313" key="2">
    <source>
        <dbReference type="Proteomes" id="UP000188145"/>
    </source>
</evidence>
<gene>
    <name evidence="1" type="ORF">BW730_07695</name>
</gene>
<protein>
    <recommendedName>
        <fullName evidence="3">DUF3604 domain-containing protein</fullName>
    </recommendedName>
</protein>
<dbReference type="Gene3D" id="3.20.20.140">
    <property type="entry name" value="Metal-dependent hydrolases"/>
    <property type="match status" value="1"/>
</dbReference>
<sequence>MTRRSGLPLYEGLGAYVGDLHNHCGISYGHGPLSDALANARLQLDFVSVTGHAAWPDMPPGDRLAGLRQYHLDGFERLRRCWDDVLAAVEESHEDGRFVTFPSFEWHSMEYGDQCVYAESGPLPLLEAPTLAALRDQVRALSEPGRRTMVLPHHVGYRRGFRGANWDAFDPELTPLVEMVSMHGAAETDDGPRPYLHTMGPVDVDSTVWRAWERGLRFGVIGSTDHHSAHPGSHGYGRAMVWSDGLSRGALWDAMAARRTYAVTGDPMVVATQVAGAPMGADVIHEGPVPIQVEVRGLDELTGVEVLRNNRVIHRAHPQAGVDGEGVWLTGVSVGWGEAGVPQDWDVTVEVVDGVLEVVEPRLHGHDIVDPLAALPESYSFTRWQRVGRDRIELSTLTRGNPTVRTDATQGLSLRVRGDANTHLIVTANSRTWSASIGQLADGATTGYLDGFVSGAVRLHRAVPESATVVTAEILDDEPRDATAWYSVRASQRNDQHAWSSPTWVD</sequence>
<proteinExistence type="predicted"/>
<dbReference type="EMBL" id="CP019606">
    <property type="protein sequence ID" value="AQP47401.1"/>
    <property type="molecule type" value="Genomic_DNA"/>
</dbReference>
<dbReference type="Proteomes" id="UP000188145">
    <property type="component" value="Chromosome"/>
</dbReference>
<accession>A0A1Q2CMR2</accession>
<evidence type="ECO:0000313" key="1">
    <source>
        <dbReference type="EMBL" id="AQP47401.1"/>
    </source>
</evidence>
<reference evidence="2" key="1">
    <citation type="submission" date="2017-02" db="EMBL/GenBank/DDBJ databases">
        <title>Tessaracoccus aquaemaris sp. nov., isolated from the intestine of a Korean rockfish, Sebastes schlegelii, in a marine aquaculture pond.</title>
        <authorList>
            <person name="Tak E.J."/>
            <person name="Bae J.-W."/>
        </authorList>
    </citation>
    <scope>NUCLEOTIDE SEQUENCE [LARGE SCALE GENOMIC DNA]</scope>
    <source>
        <strain evidence="2">NSG39</strain>
    </source>
</reference>
<keyword evidence="2" id="KW-1185">Reference proteome</keyword>
<organism evidence="1 2">
    <name type="scientific">Tessaracoccus aquimaris</name>
    <dbReference type="NCBI Taxonomy" id="1332264"/>
    <lineage>
        <taxon>Bacteria</taxon>
        <taxon>Bacillati</taxon>
        <taxon>Actinomycetota</taxon>
        <taxon>Actinomycetes</taxon>
        <taxon>Propionibacteriales</taxon>
        <taxon>Propionibacteriaceae</taxon>
        <taxon>Tessaracoccus</taxon>
    </lineage>
</organism>